<protein>
    <submittedName>
        <fullName evidence="5">Pentatricopeptide repeat-containing protein</fullName>
    </submittedName>
</protein>
<accession>A0AAD6Q8G4</accession>
<dbReference type="Pfam" id="PF14432">
    <property type="entry name" value="DYW_deaminase"/>
    <property type="match status" value="1"/>
</dbReference>
<dbReference type="Pfam" id="PF13041">
    <property type="entry name" value="PPR_2"/>
    <property type="match status" value="2"/>
</dbReference>
<dbReference type="PANTHER" id="PTHR47926:SF398">
    <property type="entry name" value="PENTATRICOPEPTIDE REPEAT-CONTAINING PROTEIN"/>
    <property type="match status" value="1"/>
</dbReference>
<dbReference type="InterPro" id="IPR032867">
    <property type="entry name" value="DYW_dom"/>
</dbReference>
<evidence type="ECO:0000313" key="5">
    <source>
        <dbReference type="EMBL" id="KAJ6981710.1"/>
    </source>
</evidence>
<name>A0AAD6Q8G4_9ROSI</name>
<feature type="repeat" description="PPR" evidence="3">
    <location>
        <begin position="375"/>
        <end position="409"/>
    </location>
</feature>
<evidence type="ECO:0000259" key="4">
    <source>
        <dbReference type="Pfam" id="PF14432"/>
    </source>
</evidence>
<dbReference type="InterPro" id="IPR046960">
    <property type="entry name" value="PPR_At4g14850-like_plant"/>
</dbReference>
<proteinExistence type="inferred from homology"/>
<evidence type="ECO:0000313" key="6">
    <source>
        <dbReference type="Proteomes" id="UP001164929"/>
    </source>
</evidence>
<feature type="repeat" description="PPR" evidence="3">
    <location>
        <begin position="344"/>
        <end position="374"/>
    </location>
</feature>
<dbReference type="Pfam" id="PF20431">
    <property type="entry name" value="E_motif"/>
    <property type="match status" value="1"/>
</dbReference>
<dbReference type="GO" id="GO:0008270">
    <property type="term" value="F:zinc ion binding"/>
    <property type="evidence" value="ECO:0007669"/>
    <property type="project" value="InterPro"/>
</dbReference>
<feature type="domain" description="DYW" evidence="4">
    <location>
        <begin position="589"/>
        <end position="681"/>
    </location>
</feature>
<evidence type="ECO:0000256" key="3">
    <source>
        <dbReference type="PROSITE-ProRule" id="PRU00708"/>
    </source>
</evidence>
<dbReference type="Gene3D" id="1.25.40.10">
    <property type="entry name" value="Tetratricopeptide repeat domain"/>
    <property type="match status" value="5"/>
</dbReference>
<evidence type="ECO:0000256" key="2">
    <source>
        <dbReference type="ARBA" id="ARBA00022737"/>
    </source>
</evidence>
<dbReference type="Proteomes" id="UP001164929">
    <property type="component" value="Chromosome 10"/>
</dbReference>
<keyword evidence="2" id="KW-0677">Repeat</keyword>
<evidence type="ECO:0000256" key="1">
    <source>
        <dbReference type="ARBA" id="ARBA00006643"/>
    </source>
</evidence>
<feature type="repeat" description="PPR" evidence="3">
    <location>
        <begin position="72"/>
        <end position="106"/>
    </location>
</feature>
<dbReference type="EMBL" id="JAQIZT010000010">
    <property type="protein sequence ID" value="KAJ6981710.1"/>
    <property type="molecule type" value="Genomic_DNA"/>
</dbReference>
<organism evidence="5 6">
    <name type="scientific">Populus alba x Populus x berolinensis</name>
    <dbReference type="NCBI Taxonomy" id="444605"/>
    <lineage>
        <taxon>Eukaryota</taxon>
        <taxon>Viridiplantae</taxon>
        <taxon>Streptophyta</taxon>
        <taxon>Embryophyta</taxon>
        <taxon>Tracheophyta</taxon>
        <taxon>Spermatophyta</taxon>
        <taxon>Magnoliopsida</taxon>
        <taxon>eudicotyledons</taxon>
        <taxon>Gunneridae</taxon>
        <taxon>Pentapetalae</taxon>
        <taxon>rosids</taxon>
        <taxon>fabids</taxon>
        <taxon>Malpighiales</taxon>
        <taxon>Salicaceae</taxon>
        <taxon>Saliceae</taxon>
        <taxon>Populus</taxon>
    </lineage>
</organism>
<dbReference type="GO" id="GO:0009451">
    <property type="term" value="P:RNA modification"/>
    <property type="evidence" value="ECO:0007669"/>
    <property type="project" value="InterPro"/>
</dbReference>
<dbReference type="PROSITE" id="PS51375">
    <property type="entry name" value="PPR"/>
    <property type="match status" value="3"/>
</dbReference>
<dbReference type="InterPro" id="IPR046848">
    <property type="entry name" value="E_motif"/>
</dbReference>
<dbReference type="FunFam" id="1.25.40.10:FF:001211">
    <property type="entry name" value="Pentatricopeptide repeat-containing protein"/>
    <property type="match status" value="1"/>
</dbReference>
<dbReference type="Pfam" id="PF01535">
    <property type="entry name" value="PPR"/>
    <property type="match status" value="3"/>
</dbReference>
<dbReference type="InterPro" id="IPR002885">
    <property type="entry name" value="PPR_rpt"/>
</dbReference>
<dbReference type="InterPro" id="IPR011990">
    <property type="entry name" value="TPR-like_helical_dom_sf"/>
</dbReference>
<dbReference type="PANTHER" id="PTHR47926">
    <property type="entry name" value="PENTATRICOPEPTIDE REPEAT-CONTAINING PROTEIN"/>
    <property type="match status" value="1"/>
</dbReference>
<keyword evidence="6" id="KW-1185">Reference proteome</keyword>
<comment type="similarity">
    <text evidence="1">Belongs to the PPR family. PCMP-H subfamily.</text>
</comment>
<dbReference type="AlphaFoldDB" id="A0AAD6Q8G4"/>
<dbReference type="NCBIfam" id="TIGR00756">
    <property type="entry name" value="PPR"/>
    <property type="match status" value="2"/>
</dbReference>
<gene>
    <name evidence="5" type="ORF">NC653_024953</name>
</gene>
<dbReference type="FunFam" id="1.25.40.10:FF:000681">
    <property type="entry name" value="Pentatricopeptide repeat-containing protein"/>
    <property type="match status" value="1"/>
</dbReference>
<sequence>MTFLTPNSLASILETAVSTHSSLLGRATHAQILKTLQCAIPPFLCIHLISMYSKLDLPNSAQLILQLTPIRCVVTWTALISGSVQNGYFSSALINFSKMRRENIKPNDFTFPCAFKASTALCLPFAGKQIHAIALKLGQINDKFVGCSAFDMYSKTGLKFEAQRLFDEMPPRNVAVWNAYISNAVLDGRPRKAIDKFIEFRRVGGEPDLITFCAFLNACADARCLDLGRQLHGLVIRSGFERDVSVANGIIDFYGKCKEVELAEMVFNGMGRRNSVSWCTMVAACEQNDEKEKACVVFLMGRKEGIELTDYMVSSVISAYAGISGLEFGRSVHALAVKACVEGDIFVGSALVDMYGKCGSIEDCEQVFHEMPERNLVSWNAMISGYAHQGDVDMAMTLFEEMQSEAVPNYVTLICVLSACSRGGAVKLGNEIFESMKDRYRIEPGAEHYACIVDMLGRAGMVERAYEFVQKMPIRPTISVWGALLNACRVYGKPELGKIAADNLFKLDPKDSGNHVLLSNMFAAAGRWDEATLVRKEMKKVGIKKGAGCSWVTAKNMVHVFQAKDASHERNSEIQAMLVKLRTEMQAAGYMPDTNYALYDLEEEEKITEVGYHSEKIALAFGLIALPPGVPIRITKNLRICGDCHSAFKFISGIVGREIIVRDNNRFHRFRDSQCSCRDFW</sequence>
<dbReference type="FunFam" id="1.25.40.10:FF:000196">
    <property type="entry name" value="Pentatricopeptide repeat-containing protein At4g14850"/>
    <property type="match status" value="2"/>
</dbReference>
<dbReference type="GO" id="GO:0003723">
    <property type="term" value="F:RNA binding"/>
    <property type="evidence" value="ECO:0007669"/>
    <property type="project" value="InterPro"/>
</dbReference>
<comment type="caution">
    <text evidence="5">The sequence shown here is derived from an EMBL/GenBank/DDBJ whole genome shotgun (WGS) entry which is preliminary data.</text>
</comment>
<dbReference type="FunFam" id="1.25.40.10:FF:000668">
    <property type="entry name" value="Pentatricopeptide repeat-containing protein, mitochondrial"/>
    <property type="match status" value="1"/>
</dbReference>
<reference evidence="5" key="1">
    <citation type="journal article" date="2023" name="Mol. Ecol. Resour.">
        <title>Chromosome-level genome assembly of a triploid poplar Populus alba 'Berolinensis'.</title>
        <authorList>
            <person name="Chen S."/>
            <person name="Yu Y."/>
            <person name="Wang X."/>
            <person name="Wang S."/>
            <person name="Zhang T."/>
            <person name="Zhou Y."/>
            <person name="He R."/>
            <person name="Meng N."/>
            <person name="Wang Y."/>
            <person name="Liu W."/>
            <person name="Liu Z."/>
            <person name="Liu J."/>
            <person name="Guo Q."/>
            <person name="Huang H."/>
            <person name="Sederoff R.R."/>
            <person name="Wang G."/>
            <person name="Qu G."/>
            <person name="Chen S."/>
        </authorList>
    </citation>
    <scope>NUCLEOTIDE SEQUENCE</scope>
    <source>
        <strain evidence="5">SC-2020</strain>
    </source>
</reference>